<dbReference type="eggNOG" id="COG0242">
    <property type="taxonomic scope" value="Bacteria"/>
</dbReference>
<dbReference type="GO" id="GO:0046872">
    <property type="term" value="F:metal ion binding"/>
    <property type="evidence" value="ECO:0007669"/>
    <property type="project" value="UniProtKB-KW"/>
</dbReference>
<dbReference type="InterPro" id="IPR036821">
    <property type="entry name" value="Peptide_deformylase_sf"/>
</dbReference>
<feature type="binding site" evidence="2">
    <location>
        <position position="96"/>
    </location>
    <ligand>
        <name>Fe cation</name>
        <dbReference type="ChEBI" id="CHEBI:24875"/>
    </ligand>
</feature>
<sequence>MAVLSLLTVPDERLGQVSDPVVDFDAELRRFVADLEETRLAGPAAVGIAAPQVGRFQRIVIVDVPEKKGVTTHGHLVLVNPEIVHWEGYEIGREGCLSVPDYTGNVTRAARVRLHAQGVDGTEQQLEMEGFEARVVQHEIDHLDGLLFVDRVVSRRTDLFRRKVYRSRGRAAAEDGH</sequence>
<keyword evidence="2" id="KW-0648">Protein biosynthesis</keyword>
<dbReference type="InterPro" id="IPR023635">
    <property type="entry name" value="Peptide_deformylase"/>
</dbReference>
<keyword evidence="2" id="KW-0378">Hydrolase</keyword>
<evidence type="ECO:0000313" key="4">
    <source>
        <dbReference type="Proteomes" id="UP000010816"/>
    </source>
</evidence>
<dbReference type="GO" id="GO:0006412">
    <property type="term" value="P:translation"/>
    <property type="evidence" value="ECO:0007669"/>
    <property type="project" value="UniProtKB-UniRule"/>
</dbReference>
<evidence type="ECO:0000256" key="1">
    <source>
        <dbReference type="ARBA" id="ARBA00010759"/>
    </source>
</evidence>
<dbReference type="HOGENOM" id="CLU_061901_2_1_6"/>
<dbReference type="AlphaFoldDB" id="L0GY98"/>
<dbReference type="PANTHER" id="PTHR10458:SF22">
    <property type="entry name" value="PEPTIDE DEFORMYLASE"/>
    <property type="match status" value="1"/>
</dbReference>
<protein>
    <recommendedName>
        <fullName evidence="2">Peptide deformylase</fullName>
        <shortName evidence="2">PDF</shortName>
        <ecNumber evidence="2">3.5.1.88</ecNumber>
    </recommendedName>
    <alternativeName>
        <fullName evidence="2">Polypeptide deformylase</fullName>
    </alternativeName>
</protein>
<dbReference type="HAMAP" id="MF_00163">
    <property type="entry name" value="Pep_deformylase"/>
    <property type="match status" value="1"/>
</dbReference>
<keyword evidence="4" id="KW-1185">Reference proteome</keyword>
<comment type="similarity">
    <text evidence="1 2">Belongs to the polypeptide deformylase family.</text>
</comment>
<dbReference type="Gene3D" id="3.90.45.10">
    <property type="entry name" value="Peptide deformylase"/>
    <property type="match status" value="1"/>
</dbReference>
<dbReference type="EMBL" id="CP003051">
    <property type="protein sequence ID" value="AGA90931.1"/>
    <property type="molecule type" value="Genomic_DNA"/>
</dbReference>
<keyword evidence="2" id="KW-0408">Iron</keyword>
<feature type="binding site" evidence="2">
    <location>
        <position position="142"/>
    </location>
    <ligand>
        <name>Fe cation</name>
        <dbReference type="ChEBI" id="CHEBI:24875"/>
    </ligand>
</feature>
<dbReference type="PANTHER" id="PTHR10458">
    <property type="entry name" value="PEPTIDE DEFORMYLASE"/>
    <property type="match status" value="1"/>
</dbReference>
<organism evidence="3 4">
    <name type="scientific">Thioflavicoccus mobilis 8321</name>
    <dbReference type="NCBI Taxonomy" id="765912"/>
    <lineage>
        <taxon>Bacteria</taxon>
        <taxon>Pseudomonadati</taxon>
        <taxon>Pseudomonadota</taxon>
        <taxon>Gammaproteobacteria</taxon>
        <taxon>Chromatiales</taxon>
        <taxon>Chromatiaceae</taxon>
        <taxon>Thioflavicoccus</taxon>
    </lineage>
</organism>
<dbReference type="Pfam" id="PF01327">
    <property type="entry name" value="Pep_deformylase"/>
    <property type="match status" value="1"/>
</dbReference>
<dbReference type="Proteomes" id="UP000010816">
    <property type="component" value="Chromosome"/>
</dbReference>
<comment type="cofactor">
    <cofactor evidence="2">
        <name>Fe(2+)</name>
        <dbReference type="ChEBI" id="CHEBI:29033"/>
    </cofactor>
    <text evidence="2">Binds 1 Fe(2+) ion.</text>
</comment>
<dbReference type="NCBIfam" id="NF001159">
    <property type="entry name" value="PRK00150.1-3"/>
    <property type="match status" value="1"/>
</dbReference>
<keyword evidence="2" id="KW-0479">Metal-binding</keyword>
<dbReference type="GO" id="GO:0042586">
    <property type="term" value="F:peptide deformylase activity"/>
    <property type="evidence" value="ECO:0007669"/>
    <property type="project" value="UniProtKB-UniRule"/>
</dbReference>
<reference evidence="3 4" key="1">
    <citation type="submission" date="2011-09" db="EMBL/GenBank/DDBJ databases">
        <title>Complete sequence of chromosome of Thioflavicoccus mobilis 8321.</title>
        <authorList>
            <consortium name="US DOE Joint Genome Institute"/>
            <person name="Lucas S."/>
            <person name="Han J."/>
            <person name="Lapidus A."/>
            <person name="Cheng J.-F."/>
            <person name="Goodwin L."/>
            <person name="Pitluck S."/>
            <person name="Peters L."/>
            <person name="Ovchinnikova G."/>
            <person name="Lu M."/>
            <person name="Detter J.C."/>
            <person name="Han C."/>
            <person name="Tapia R."/>
            <person name="Land M."/>
            <person name="Hauser L."/>
            <person name="Kyrpides N."/>
            <person name="Ivanova N."/>
            <person name="Pagani I."/>
            <person name="Vogl K."/>
            <person name="Liu Z."/>
            <person name="Imhoff J."/>
            <person name="Thiel V."/>
            <person name="Frigaard N.-U."/>
            <person name="Bryant D."/>
            <person name="Woyke T."/>
        </authorList>
    </citation>
    <scope>NUCLEOTIDE SEQUENCE [LARGE SCALE GENOMIC DNA]</scope>
    <source>
        <strain evidence="3 4">8321</strain>
    </source>
</reference>
<dbReference type="STRING" id="765912.Thimo_2183"/>
<proteinExistence type="inferred from homology"/>
<dbReference type="NCBIfam" id="TIGR00079">
    <property type="entry name" value="pept_deformyl"/>
    <property type="match status" value="1"/>
</dbReference>
<dbReference type="KEGG" id="tmb:Thimo_2183"/>
<evidence type="ECO:0000313" key="3">
    <source>
        <dbReference type="EMBL" id="AGA90931.1"/>
    </source>
</evidence>
<dbReference type="CDD" id="cd00487">
    <property type="entry name" value="Pep_deformylase"/>
    <property type="match status" value="1"/>
</dbReference>
<dbReference type="EC" id="3.5.1.88" evidence="2"/>
<name>L0GY98_9GAMM</name>
<feature type="binding site" evidence="2">
    <location>
        <position position="138"/>
    </location>
    <ligand>
        <name>Fe cation</name>
        <dbReference type="ChEBI" id="CHEBI:24875"/>
    </ligand>
</feature>
<dbReference type="RefSeq" id="WP_015281070.1">
    <property type="nucleotide sequence ID" value="NC_019940.1"/>
</dbReference>
<comment type="function">
    <text evidence="2">Removes the formyl group from the N-terminal Met of newly synthesized proteins. Requires at least a dipeptide for an efficient rate of reaction. N-terminal L-methionine is a prerequisite for activity but the enzyme has broad specificity at other positions.</text>
</comment>
<comment type="catalytic activity">
    <reaction evidence="2">
        <text>N-terminal N-formyl-L-methionyl-[peptide] + H2O = N-terminal L-methionyl-[peptide] + formate</text>
        <dbReference type="Rhea" id="RHEA:24420"/>
        <dbReference type="Rhea" id="RHEA-COMP:10639"/>
        <dbReference type="Rhea" id="RHEA-COMP:10640"/>
        <dbReference type="ChEBI" id="CHEBI:15377"/>
        <dbReference type="ChEBI" id="CHEBI:15740"/>
        <dbReference type="ChEBI" id="CHEBI:49298"/>
        <dbReference type="ChEBI" id="CHEBI:64731"/>
        <dbReference type="EC" id="3.5.1.88"/>
    </reaction>
</comment>
<dbReference type="PIRSF" id="PIRSF004749">
    <property type="entry name" value="Pep_def"/>
    <property type="match status" value="1"/>
</dbReference>
<gene>
    <name evidence="2" type="primary">def</name>
    <name evidence="3" type="ORF">Thimo_2183</name>
</gene>
<dbReference type="PRINTS" id="PR01576">
    <property type="entry name" value="PDEFORMYLASE"/>
</dbReference>
<dbReference type="PATRIC" id="fig|765912.4.peg.2141"/>
<accession>L0GY98</accession>
<dbReference type="SUPFAM" id="SSF56420">
    <property type="entry name" value="Peptide deformylase"/>
    <property type="match status" value="1"/>
</dbReference>
<evidence type="ECO:0000256" key="2">
    <source>
        <dbReference type="HAMAP-Rule" id="MF_00163"/>
    </source>
</evidence>
<feature type="active site" evidence="2">
    <location>
        <position position="139"/>
    </location>
</feature>
<dbReference type="OrthoDB" id="9804313at2"/>